<proteinExistence type="predicted"/>
<dbReference type="OrthoDB" id="3256367at2759"/>
<accession>A0A0H2R3F5</accession>
<dbReference type="STRING" id="27342.A0A0H2R3F5"/>
<dbReference type="InParanoid" id="A0A0H2R3F5"/>
<evidence type="ECO:0008006" key="3">
    <source>
        <dbReference type="Google" id="ProtNLM"/>
    </source>
</evidence>
<evidence type="ECO:0000313" key="2">
    <source>
        <dbReference type="Proteomes" id="UP000053477"/>
    </source>
</evidence>
<gene>
    <name evidence="1" type="ORF">SCHPADRAFT_693032</name>
</gene>
<keyword evidence="2" id="KW-1185">Reference proteome</keyword>
<organism evidence="1 2">
    <name type="scientific">Schizopora paradoxa</name>
    <dbReference type="NCBI Taxonomy" id="27342"/>
    <lineage>
        <taxon>Eukaryota</taxon>
        <taxon>Fungi</taxon>
        <taxon>Dikarya</taxon>
        <taxon>Basidiomycota</taxon>
        <taxon>Agaricomycotina</taxon>
        <taxon>Agaricomycetes</taxon>
        <taxon>Hymenochaetales</taxon>
        <taxon>Schizoporaceae</taxon>
        <taxon>Schizopora</taxon>
    </lineage>
</organism>
<sequence>MPLQTLPNEIFLLICECLPCHSRAKFVRLNKQIRDVCNPLLYRTVFLPTRNRVLSLQSTLVRRPELGGHVRHILFSDRNSDEFHPVLPDFVICWPATHSERLLRRQRIRDWLQERDKELAAFRAALREILSLVAPHLISLTLLHYEHTIRSLGHLLNLPYPKLKELTIRGDYPPLPDSMNIPSLERLHLAAGDMPNPWASFSAITTGCPNLTHLRITEPLSCILTGSVLANALEVSLGVCDEYDPESLGLDCEHRRDGSVYTPPRPCLPSTLQELQLQPYPPDLTGIGTPHPDHVEMMGKLLELNKSVDIFKLIPANGENYKLPYSFEIACNDWNNRINGGAGCWRAAKLKEQ</sequence>
<reference evidence="1 2" key="1">
    <citation type="submission" date="2015-04" db="EMBL/GenBank/DDBJ databases">
        <title>Complete genome sequence of Schizopora paradoxa KUC8140, a cosmopolitan wood degrader in East Asia.</title>
        <authorList>
            <consortium name="DOE Joint Genome Institute"/>
            <person name="Min B."/>
            <person name="Park H."/>
            <person name="Jang Y."/>
            <person name="Kim J.-J."/>
            <person name="Kim K.H."/>
            <person name="Pangilinan J."/>
            <person name="Lipzen A."/>
            <person name="Riley R."/>
            <person name="Grigoriev I.V."/>
            <person name="Spatafora J.W."/>
            <person name="Choi I.-G."/>
        </authorList>
    </citation>
    <scope>NUCLEOTIDE SEQUENCE [LARGE SCALE GENOMIC DNA]</scope>
    <source>
        <strain evidence="1 2">KUC8140</strain>
    </source>
</reference>
<dbReference type="Proteomes" id="UP000053477">
    <property type="component" value="Unassembled WGS sequence"/>
</dbReference>
<dbReference type="AlphaFoldDB" id="A0A0H2R3F5"/>
<dbReference type="EMBL" id="KQ086214">
    <property type="protein sequence ID" value="KLO06354.1"/>
    <property type="molecule type" value="Genomic_DNA"/>
</dbReference>
<evidence type="ECO:0000313" key="1">
    <source>
        <dbReference type="EMBL" id="KLO06354.1"/>
    </source>
</evidence>
<protein>
    <recommendedName>
        <fullName evidence="3">F-box domain-containing protein</fullName>
    </recommendedName>
</protein>
<name>A0A0H2R3F5_9AGAM</name>